<gene>
    <name evidence="1" type="ORF">RCOM_0307090</name>
</gene>
<dbReference type="AlphaFoldDB" id="B9T7N2"/>
<proteinExistence type="predicted"/>
<organism evidence="1 2">
    <name type="scientific">Ricinus communis</name>
    <name type="common">Castor bean</name>
    <dbReference type="NCBI Taxonomy" id="3988"/>
    <lineage>
        <taxon>Eukaryota</taxon>
        <taxon>Viridiplantae</taxon>
        <taxon>Streptophyta</taxon>
        <taxon>Embryophyta</taxon>
        <taxon>Tracheophyta</taxon>
        <taxon>Spermatophyta</taxon>
        <taxon>Magnoliopsida</taxon>
        <taxon>eudicotyledons</taxon>
        <taxon>Gunneridae</taxon>
        <taxon>Pentapetalae</taxon>
        <taxon>rosids</taxon>
        <taxon>fabids</taxon>
        <taxon>Malpighiales</taxon>
        <taxon>Euphorbiaceae</taxon>
        <taxon>Acalyphoideae</taxon>
        <taxon>Acalypheae</taxon>
        <taxon>Ricinus</taxon>
    </lineage>
</organism>
<evidence type="ECO:0000313" key="2">
    <source>
        <dbReference type="Proteomes" id="UP000008311"/>
    </source>
</evidence>
<evidence type="ECO:0000313" key="1">
    <source>
        <dbReference type="EMBL" id="EEF28129.1"/>
    </source>
</evidence>
<accession>B9T7N2</accession>
<dbReference type="Proteomes" id="UP000008311">
    <property type="component" value="Unassembled WGS sequence"/>
</dbReference>
<feature type="non-terminal residue" evidence="1">
    <location>
        <position position="57"/>
    </location>
</feature>
<dbReference type="InParanoid" id="B9T7N2"/>
<keyword evidence="2" id="KW-1185">Reference proteome</keyword>
<dbReference type="EMBL" id="EQ974777">
    <property type="protein sequence ID" value="EEF28129.1"/>
    <property type="molecule type" value="Genomic_DNA"/>
</dbReference>
<protein>
    <submittedName>
        <fullName evidence="1">Uncharacterized protein</fullName>
    </submittedName>
</protein>
<reference evidence="2" key="1">
    <citation type="journal article" date="2010" name="Nat. Biotechnol.">
        <title>Draft genome sequence of the oilseed species Ricinus communis.</title>
        <authorList>
            <person name="Chan A.P."/>
            <person name="Crabtree J."/>
            <person name="Zhao Q."/>
            <person name="Lorenzi H."/>
            <person name="Orvis J."/>
            <person name="Puiu D."/>
            <person name="Melake-Berhan A."/>
            <person name="Jones K.M."/>
            <person name="Redman J."/>
            <person name="Chen G."/>
            <person name="Cahoon E.B."/>
            <person name="Gedil M."/>
            <person name="Stanke M."/>
            <person name="Haas B.J."/>
            <person name="Wortman J.R."/>
            <person name="Fraser-Liggett C.M."/>
            <person name="Ravel J."/>
            <person name="Rabinowicz P.D."/>
        </authorList>
    </citation>
    <scope>NUCLEOTIDE SEQUENCE [LARGE SCALE GENOMIC DNA]</scope>
    <source>
        <strain evidence="2">cv. Hale</strain>
    </source>
</reference>
<sequence length="57" mass="6437">MPQAPSNLECYFCKRYCLHANAVNNNPALAAHAAVVQLILTRPYAKPFLDIFKIEVF</sequence>
<name>B9T7N2_RICCO</name>